<accession>A0A401H5X5</accession>
<dbReference type="InParanoid" id="A0A401H5X5"/>
<reference evidence="1 2" key="1">
    <citation type="journal article" date="2018" name="Sci. Rep.">
        <title>Genome sequence of the cauliflower mushroom Sparassis crispa (Hanabiratake) and its association with beneficial usage.</title>
        <authorList>
            <person name="Kiyama R."/>
            <person name="Furutani Y."/>
            <person name="Kawaguchi K."/>
            <person name="Nakanishi T."/>
        </authorList>
    </citation>
    <scope>NUCLEOTIDE SEQUENCE [LARGE SCALE GENOMIC DNA]</scope>
</reference>
<comment type="caution">
    <text evidence="1">The sequence shown here is derived from an EMBL/GenBank/DDBJ whole genome shotgun (WGS) entry which is preliminary data.</text>
</comment>
<dbReference type="OrthoDB" id="3067636at2759"/>
<dbReference type="Proteomes" id="UP000287166">
    <property type="component" value="Unassembled WGS sequence"/>
</dbReference>
<dbReference type="AlphaFoldDB" id="A0A401H5X5"/>
<evidence type="ECO:0000313" key="2">
    <source>
        <dbReference type="Proteomes" id="UP000287166"/>
    </source>
</evidence>
<dbReference type="RefSeq" id="XP_027620706.1">
    <property type="nucleotide sequence ID" value="XM_027764905.1"/>
</dbReference>
<organism evidence="1 2">
    <name type="scientific">Sparassis crispa</name>
    <dbReference type="NCBI Taxonomy" id="139825"/>
    <lineage>
        <taxon>Eukaryota</taxon>
        <taxon>Fungi</taxon>
        <taxon>Dikarya</taxon>
        <taxon>Basidiomycota</taxon>
        <taxon>Agaricomycotina</taxon>
        <taxon>Agaricomycetes</taxon>
        <taxon>Polyporales</taxon>
        <taxon>Sparassidaceae</taxon>
        <taxon>Sparassis</taxon>
    </lineage>
</organism>
<sequence length="146" mass="16564">MEHPVNAMSPQSHSAIESLAHRIQGFLTTPHNKFGLFHRYWTNALPLHDLEELLSLEDLSESPGAAEFANDTFQRYFPYPNATSFRLSDWYWNGGVQKSQSSFKALLDIISDPEYDPADVRAAHWDDINRQLASDQPGEWADDDAG</sequence>
<name>A0A401H5X5_9APHY</name>
<dbReference type="EMBL" id="BFAD01000017">
    <property type="protein sequence ID" value="GBE89793.1"/>
    <property type="molecule type" value="Genomic_DNA"/>
</dbReference>
<evidence type="ECO:0000313" key="1">
    <source>
        <dbReference type="EMBL" id="GBE89793.1"/>
    </source>
</evidence>
<protein>
    <submittedName>
        <fullName evidence="1">Uncharacterized protein</fullName>
    </submittedName>
</protein>
<proteinExistence type="predicted"/>
<dbReference type="GeneID" id="38786710"/>
<dbReference type="STRING" id="139825.A0A401H5X5"/>
<keyword evidence="2" id="KW-1185">Reference proteome</keyword>
<gene>
    <name evidence="1" type="ORF">SCP_1701180</name>
</gene>